<dbReference type="CDD" id="cd07178">
    <property type="entry name" value="terB_like_YebE"/>
    <property type="match status" value="1"/>
</dbReference>
<dbReference type="Pfam" id="PF04391">
    <property type="entry name" value="DUF533"/>
    <property type="match status" value="1"/>
</dbReference>
<name>A0ABV4BDW0_9GAMM</name>
<dbReference type="InterPro" id="IPR007486">
    <property type="entry name" value="YebE"/>
</dbReference>
<protein>
    <submittedName>
        <fullName evidence="1">Tellurite resistance TerB family protein</fullName>
    </submittedName>
</protein>
<reference evidence="1 2" key="1">
    <citation type="submission" date="2024-05" db="EMBL/GenBank/DDBJ databases">
        <title>Genome Sequence and Characterization of the New Strain Purple Sulfur Bacterium of Genus Thioalkalicoccus.</title>
        <authorList>
            <person name="Bryantseva I.A."/>
            <person name="Kyndt J.A."/>
            <person name="Imhoff J.F."/>
        </authorList>
    </citation>
    <scope>NUCLEOTIDE SEQUENCE [LARGE SCALE GENOMIC DNA]</scope>
    <source>
        <strain evidence="1 2">Um2</strain>
    </source>
</reference>
<organism evidence="1 2">
    <name type="scientific">Thioalkalicoccus limnaeus</name>
    <dbReference type="NCBI Taxonomy" id="120681"/>
    <lineage>
        <taxon>Bacteria</taxon>
        <taxon>Pseudomonadati</taxon>
        <taxon>Pseudomonadota</taxon>
        <taxon>Gammaproteobacteria</taxon>
        <taxon>Chromatiales</taxon>
        <taxon>Chromatiaceae</taxon>
        <taxon>Thioalkalicoccus</taxon>
    </lineage>
</organism>
<gene>
    <name evidence="1" type="ORF">ABC977_03890</name>
</gene>
<sequence>MSGAQIGGLGALAGALLGGGGGAARGAVGGGAMAVLGTLALTALQNAAASRSGASTAQLAPRAPSTQEVAAVASDDGERLVLRAMIAAAKADGHIAQDEMQRILGHLKADEVSESERRFVLDEINKPLDVADIAREVRTPAQAAEVYAASLVAIDIDSDAEREYLRSLSSALGLDPGVIAFLHQTTGAPTV</sequence>
<keyword evidence="2" id="KW-1185">Reference proteome</keyword>
<dbReference type="SUPFAM" id="SSF158682">
    <property type="entry name" value="TerB-like"/>
    <property type="match status" value="1"/>
</dbReference>
<evidence type="ECO:0000313" key="2">
    <source>
        <dbReference type="Proteomes" id="UP001564408"/>
    </source>
</evidence>
<comment type="caution">
    <text evidence="1">The sequence shown here is derived from an EMBL/GenBank/DDBJ whole genome shotgun (WGS) entry which is preliminary data.</text>
</comment>
<dbReference type="EMBL" id="JBDKXB010000003">
    <property type="protein sequence ID" value="MEY6431547.1"/>
    <property type="molecule type" value="Genomic_DNA"/>
</dbReference>
<dbReference type="Gene3D" id="1.10.3680.10">
    <property type="entry name" value="TerB-like"/>
    <property type="match status" value="1"/>
</dbReference>
<proteinExistence type="predicted"/>
<dbReference type="Proteomes" id="UP001564408">
    <property type="component" value="Unassembled WGS sequence"/>
</dbReference>
<dbReference type="InterPro" id="IPR029024">
    <property type="entry name" value="TerB-like"/>
</dbReference>
<evidence type="ECO:0000313" key="1">
    <source>
        <dbReference type="EMBL" id="MEY6431547.1"/>
    </source>
</evidence>
<dbReference type="RefSeq" id="WP_369665929.1">
    <property type="nucleotide sequence ID" value="NZ_JBDKXB010000003.1"/>
</dbReference>
<accession>A0ABV4BDW0</accession>